<dbReference type="AlphaFoldDB" id="A0AB73TA97"/>
<accession>A0AB73TA97</accession>
<evidence type="ECO:0008006" key="3">
    <source>
        <dbReference type="Google" id="ProtNLM"/>
    </source>
</evidence>
<evidence type="ECO:0000313" key="1">
    <source>
        <dbReference type="EMBL" id="PWJ79151.1"/>
    </source>
</evidence>
<organism evidence="1 2">
    <name type="scientific">Murimonas intestini</name>
    <dbReference type="NCBI Taxonomy" id="1337051"/>
    <lineage>
        <taxon>Bacteria</taxon>
        <taxon>Bacillati</taxon>
        <taxon>Bacillota</taxon>
        <taxon>Clostridia</taxon>
        <taxon>Lachnospirales</taxon>
        <taxon>Lachnospiraceae</taxon>
        <taxon>Murimonas</taxon>
    </lineage>
</organism>
<sequence>MRNHIIKEHFNKILHKDANGILSDFDKNLVSIVYADGKAKTMSCHAAIQFLQQLVREIPFDCANDVRVYVNRCTSDYGVLSVRSKSFSPFLSYTCIVKNGKISYVTLYIFEPKRRVLPITGTKMEKGREVKRIFHRHLRAMFTMNANVITRDYEDSAVVITNMSKNTCNGKNEIHTFCSRLMKSSWSIIKHIRIHGFPKIKWKTKSVPDGVMLLVCEARAMGTVMTETYYVKNGKIQFESSICGGRMLKPIHEILK</sequence>
<reference evidence="1 2" key="1">
    <citation type="submission" date="2018-05" db="EMBL/GenBank/DDBJ databases">
        <authorList>
            <person name="Goeker M."/>
            <person name="Huntemann M."/>
            <person name="Clum A."/>
            <person name="Pillay M."/>
            <person name="Palaniappan K."/>
            <person name="Varghese N."/>
            <person name="Mikhailova N."/>
            <person name="Stamatis D."/>
            <person name="Reddy T."/>
            <person name="Daum C."/>
            <person name="Shapiro N."/>
            <person name="Ivanova N."/>
            <person name="Kyrpides N."/>
            <person name="Woyke T."/>
        </authorList>
    </citation>
    <scope>NUCLEOTIDE SEQUENCE [LARGE SCALE GENOMIC DNA]</scope>
    <source>
        <strain evidence="1 2">DSM 26524</strain>
    </source>
</reference>
<dbReference type="RefSeq" id="WP_109624559.1">
    <property type="nucleotide sequence ID" value="NZ_JANKBI010000001.1"/>
</dbReference>
<dbReference type="EMBL" id="QGGY01000001">
    <property type="protein sequence ID" value="PWJ79151.1"/>
    <property type="molecule type" value="Genomic_DNA"/>
</dbReference>
<comment type="caution">
    <text evidence="1">The sequence shown here is derived from an EMBL/GenBank/DDBJ whole genome shotgun (WGS) entry which is preliminary data.</text>
</comment>
<protein>
    <recommendedName>
        <fullName evidence="3">Nuclear transport factor 2 family protein</fullName>
    </recommendedName>
</protein>
<keyword evidence="2" id="KW-1185">Reference proteome</keyword>
<gene>
    <name evidence="1" type="ORF">C7383_101528</name>
</gene>
<evidence type="ECO:0000313" key="2">
    <source>
        <dbReference type="Proteomes" id="UP000245412"/>
    </source>
</evidence>
<proteinExistence type="predicted"/>
<name>A0AB73TA97_9FIRM</name>
<dbReference type="Proteomes" id="UP000245412">
    <property type="component" value="Unassembled WGS sequence"/>
</dbReference>